<gene>
    <name evidence="2" type="ORF">ACZ87_00815</name>
</gene>
<name>A0A328TSD9_9GAMM</name>
<keyword evidence="1" id="KW-1133">Transmembrane helix</keyword>
<evidence type="ECO:0000313" key="3">
    <source>
        <dbReference type="Proteomes" id="UP000244334"/>
    </source>
</evidence>
<dbReference type="Proteomes" id="UP000244334">
    <property type="component" value="Unassembled WGS sequence"/>
</dbReference>
<dbReference type="RefSeq" id="WP_186821294.1">
    <property type="nucleotide sequence ID" value="NZ_LJAM02000041.1"/>
</dbReference>
<feature type="transmembrane region" description="Helical" evidence="1">
    <location>
        <begin position="29"/>
        <end position="48"/>
    </location>
</feature>
<dbReference type="EMBL" id="LJAM02000041">
    <property type="protein sequence ID" value="RAP72353.1"/>
    <property type="molecule type" value="Genomic_DNA"/>
</dbReference>
<keyword evidence="1" id="KW-0812">Transmembrane</keyword>
<keyword evidence="3" id="KW-1185">Reference proteome</keyword>
<proteinExistence type="predicted"/>
<protein>
    <submittedName>
        <fullName evidence="2">Uncharacterized protein</fullName>
    </submittedName>
</protein>
<dbReference type="AlphaFoldDB" id="A0A328TSD9"/>
<evidence type="ECO:0000256" key="1">
    <source>
        <dbReference type="SAM" id="Phobius"/>
    </source>
</evidence>
<sequence>MLISINFLLSFACLLLVQKRQAGAFFRLLLLLFLLHTVVAGLGTLPQFHQLRMYSR</sequence>
<organism evidence="2 3">
    <name type="scientific">Candidatus Erwinia dacicola</name>
    <dbReference type="NCBI Taxonomy" id="252393"/>
    <lineage>
        <taxon>Bacteria</taxon>
        <taxon>Pseudomonadati</taxon>
        <taxon>Pseudomonadota</taxon>
        <taxon>Gammaproteobacteria</taxon>
        <taxon>Enterobacterales</taxon>
        <taxon>Erwiniaceae</taxon>
        <taxon>Erwinia</taxon>
    </lineage>
</organism>
<evidence type="ECO:0000313" key="2">
    <source>
        <dbReference type="EMBL" id="RAP72353.1"/>
    </source>
</evidence>
<accession>A0A328TSD9</accession>
<keyword evidence="1" id="KW-0472">Membrane</keyword>
<comment type="caution">
    <text evidence="2">The sequence shown here is derived from an EMBL/GenBank/DDBJ whole genome shotgun (WGS) entry which is preliminary data.</text>
</comment>
<reference evidence="2" key="1">
    <citation type="submission" date="2018-04" db="EMBL/GenBank/DDBJ databases">
        <title>Genomes of the Obligate Erwinia dacicola and Facultative Enterobacter sp. OLF Endosymbionts of the Olive Fruit fly, Bactrocera oleae.</title>
        <authorList>
            <person name="Estes A.M."/>
            <person name="Hearn D.J."/>
            <person name="Agarwal S."/>
            <person name="Pierson E.A."/>
            <person name="Dunning-Hotopp J.C."/>
        </authorList>
    </citation>
    <scope>NUCLEOTIDE SEQUENCE [LARGE SCALE GENOMIC DNA]</scope>
    <source>
        <strain evidence="2">Oroville</strain>
    </source>
</reference>